<keyword evidence="4 6" id="KW-1133">Transmembrane helix</keyword>
<evidence type="ECO:0000256" key="2">
    <source>
        <dbReference type="ARBA" id="ARBA00022475"/>
    </source>
</evidence>
<accession>A0A6M8FEW8</accession>
<evidence type="ECO:0000256" key="3">
    <source>
        <dbReference type="ARBA" id="ARBA00022692"/>
    </source>
</evidence>
<dbReference type="EMBL" id="CP053697">
    <property type="protein sequence ID" value="QKE62762.1"/>
    <property type="molecule type" value="Genomic_DNA"/>
</dbReference>
<evidence type="ECO:0000256" key="1">
    <source>
        <dbReference type="ARBA" id="ARBA00004651"/>
    </source>
</evidence>
<protein>
    <submittedName>
        <fullName evidence="7">LysE family translocator</fullName>
    </submittedName>
</protein>
<keyword evidence="2" id="KW-1003">Cell membrane</keyword>
<name>A0A6M8FEW8_9GAMM</name>
<dbReference type="InterPro" id="IPR001123">
    <property type="entry name" value="LeuE-type"/>
</dbReference>
<sequence length="209" mass="22006">MTLTAALLAYVLAASLLTVTPGVDTALILRTAALEGPKRAAMAALGINAGCLLWGAAVALGLGALLAASELAFNILKWSGAAYLLWLGLQMLLKPRSEFSLTSTAEEERHGQLGWFIKGLLGNLLNPKVGVFYVSFLPQFVPAGYPVGSFSFALACIHVLLGLFWAAALILATRPLATFLRRGGLVQWLDRATGSVLLVFAAGLALAKR</sequence>
<keyword evidence="5 6" id="KW-0472">Membrane</keyword>
<dbReference type="GO" id="GO:0015171">
    <property type="term" value="F:amino acid transmembrane transporter activity"/>
    <property type="evidence" value="ECO:0007669"/>
    <property type="project" value="TreeGrafter"/>
</dbReference>
<organism evidence="7 8">
    <name type="scientific">Aquipseudomonas campi</name>
    <dbReference type="NCBI Taxonomy" id="2731681"/>
    <lineage>
        <taxon>Bacteria</taxon>
        <taxon>Pseudomonadati</taxon>
        <taxon>Pseudomonadota</taxon>
        <taxon>Gammaproteobacteria</taxon>
        <taxon>Pseudomonadales</taxon>
        <taxon>Pseudomonadaceae</taxon>
        <taxon>Aquipseudomonas</taxon>
    </lineage>
</organism>
<gene>
    <name evidence="7" type="ORF">HNE05_05110</name>
</gene>
<evidence type="ECO:0000256" key="6">
    <source>
        <dbReference type="SAM" id="Phobius"/>
    </source>
</evidence>
<dbReference type="PANTHER" id="PTHR30086">
    <property type="entry name" value="ARGININE EXPORTER PROTEIN ARGO"/>
    <property type="match status" value="1"/>
</dbReference>
<evidence type="ECO:0000313" key="8">
    <source>
        <dbReference type="Proteomes" id="UP000501379"/>
    </source>
</evidence>
<dbReference type="Pfam" id="PF01810">
    <property type="entry name" value="LysE"/>
    <property type="match status" value="1"/>
</dbReference>
<feature type="transmembrane region" description="Helical" evidence="6">
    <location>
        <begin position="41"/>
        <end position="68"/>
    </location>
</feature>
<dbReference type="RefSeq" id="WP_173205076.1">
    <property type="nucleotide sequence ID" value="NZ_CP053697.2"/>
</dbReference>
<evidence type="ECO:0000256" key="5">
    <source>
        <dbReference type="ARBA" id="ARBA00023136"/>
    </source>
</evidence>
<evidence type="ECO:0000313" key="7">
    <source>
        <dbReference type="EMBL" id="QKE62762.1"/>
    </source>
</evidence>
<feature type="transmembrane region" description="Helical" evidence="6">
    <location>
        <begin position="75"/>
        <end position="93"/>
    </location>
</feature>
<reference evidence="7" key="1">
    <citation type="submission" date="2020-07" db="EMBL/GenBank/DDBJ databases">
        <title>Nitrate ammonifying Pseudomonas campi sp. nov. isolated from German agricultural grassland.</title>
        <authorList>
            <person name="Timsy T."/>
            <person name="Ulrich A."/>
            <person name="Spanner T."/>
            <person name="Foesel B."/>
            <person name="Kolb S."/>
            <person name="Horn M.A."/>
            <person name="Behrendt U."/>
        </authorList>
    </citation>
    <scope>NUCLEOTIDE SEQUENCE</scope>
    <source>
        <strain evidence="7">S1-A32-2</strain>
    </source>
</reference>
<dbReference type="Proteomes" id="UP000501379">
    <property type="component" value="Chromosome"/>
</dbReference>
<feature type="transmembrane region" description="Helical" evidence="6">
    <location>
        <begin position="150"/>
        <end position="173"/>
    </location>
</feature>
<keyword evidence="3 6" id="KW-0812">Transmembrane</keyword>
<dbReference type="PANTHER" id="PTHR30086:SF20">
    <property type="entry name" value="ARGININE EXPORTER PROTEIN ARGO-RELATED"/>
    <property type="match status" value="1"/>
</dbReference>
<dbReference type="PIRSF" id="PIRSF006324">
    <property type="entry name" value="LeuE"/>
    <property type="match status" value="1"/>
</dbReference>
<dbReference type="KEGG" id="pcam:HNE05_05110"/>
<keyword evidence="8" id="KW-1185">Reference proteome</keyword>
<dbReference type="GO" id="GO:0005886">
    <property type="term" value="C:plasma membrane"/>
    <property type="evidence" value="ECO:0007669"/>
    <property type="project" value="UniProtKB-SubCell"/>
</dbReference>
<evidence type="ECO:0000256" key="4">
    <source>
        <dbReference type="ARBA" id="ARBA00022989"/>
    </source>
</evidence>
<dbReference type="AlphaFoldDB" id="A0A6M8FEW8"/>
<proteinExistence type="predicted"/>
<comment type="subcellular location">
    <subcellularLocation>
        <location evidence="1">Cell membrane</location>
        <topology evidence="1">Multi-pass membrane protein</topology>
    </subcellularLocation>
</comment>